<dbReference type="AlphaFoldDB" id="A0A8H5FV52"/>
<name>A0A8H5FV52_9AGAR</name>
<evidence type="ECO:0000313" key="2">
    <source>
        <dbReference type="EMBL" id="KAF5349888.1"/>
    </source>
</evidence>
<gene>
    <name evidence="2" type="ORF">D9757_013768</name>
</gene>
<reference evidence="2 3" key="1">
    <citation type="journal article" date="2020" name="ISME J.">
        <title>Uncovering the hidden diversity of litter-decomposition mechanisms in mushroom-forming fungi.</title>
        <authorList>
            <person name="Floudas D."/>
            <person name="Bentzer J."/>
            <person name="Ahren D."/>
            <person name="Johansson T."/>
            <person name="Persson P."/>
            <person name="Tunlid A."/>
        </authorList>
    </citation>
    <scope>NUCLEOTIDE SEQUENCE [LARGE SCALE GENOMIC DNA]</scope>
    <source>
        <strain evidence="2 3">CBS 406.79</strain>
    </source>
</reference>
<accession>A0A8H5FV52</accession>
<protein>
    <submittedName>
        <fullName evidence="2">Uncharacterized protein</fullName>
    </submittedName>
</protein>
<feature type="compositionally biased region" description="Polar residues" evidence="1">
    <location>
        <begin position="119"/>
        <end position="134"/>
    </location>
</feature>
<comment type="caution">
    <text evidence="2">The sequence shown here is derived from an EMBL/GenBank/DDBJ whole genome shotgun (WGS) entry which is preliminary data.</text>
</comment>
<organism evidence="2 3">
    <name type="scientific">Collybiopsis confluens</name>
    <dbReference type="NCBI Taxonomy" id="2823264"/>
    <lineage>
        <taxon>Eukaryota</taxon>
        <taxon>Fungi</taxon>
        <taxon>Dikarya</taxon>
        <taxon>Basidiomycota</taxon>
        <taxon>Agaricomycotina</taxon>
        <taxon>Agaricomycetes</taxon>
        <taxon>Agaricomycetidae</taxon>
        <taxon>Agaricales</taxon>
        <taxon>Marasmiineae</taxon>
        <taxon>Omphalotaceae</taxon>
        <taxon>Collybiopsis</taxon>
    </lineage>
</organism>
<proteinExistence type="predicted"/>
<evidence type="ECO:0000313" key="3">
    <source>
        <dbReference type="Proteomes" id="UP000518752"/>
    </source>
</evidence>
<feature type="region of interest" description="Disordered" evidence="1">
    <location>
        <begin position="230"/>
        <end position="256"/>
    </location>
</feature>
<feature type="compositionally biased region" description="Basic and acidic residues" evidence="1">
    <location>
        <begin position="375"/>
        <end position="389"/>
    </location>
</feature>
<feature type="region of interest" description="Disordered" evidence="1">
    <location>
        <begin position="356"/>
        <end position="389"/>
    </location>
</feature>
<evidence type="ECO:0000256" key="1">
    <source>
        <dbReference type="SAM" id="MobiDB-lite"/>
    </source>
</evidence>
<sequence length="389" mass="43603">MLHQKAFVTYHDRAPAAVPLNEHEMAETRALFKSRNLVPHQYDLKHHFLRLRLHGKGTTTLPTTITKFTSSANPRILMLRLHCRIKDFRLRRRGDITPRANLISLETSANLHDSLPHSHLSQSKVNHYHQGSVTSEHRHPTELDDSSEVDSRSQLSRYSLPSYDPGYDAASSRRDSRRSWGSFPSDTAEKISISSTQHSGSSRDRLSFYGGGEPSSADLISISSSRRSSISGSQSVRYDGQSVDSSQQEAQSTPALRVQNQWSTQLCITLPELCPWIANAVSDPSAVVEYNMSCIKSGLRLDENAYVEDESALDFIRSLAGEITTDGPSNAKSSHRDPAMEIELYERTWEQNEELGLNDIKVEGYESDKEEEEADAKAKDGEAEEKKVE</sequence>
<feature type="region of interest" description="Disordered" evidence="1">
    <location>
        <begin position="114"/>
        <end position="210"/>
    </location>
</feature>
<dbReference type="EMBL" id="JAACJN010000301">
    <property type="protein sequence ID" value="KAF5349888.1"/>
    <property type="molecule type" value="Genomic_DNA"/>
</dbReference>
<feature type="compositionally biased region" description="Polar residues" evidence="1">
    <location>
        <begin position="242"/>
        <end position="256"/>
    </location>
</feature>
<keyword evidence="3" id="KW-1185">Reference proteome</keyword>
<dbReference type="Proteomes" id="UP000518752">
    <property type="component" value="Unassembled WGS sequence"/>
</dbReference>